<evidence type="ECO:0000313" key="6">
    <source>
        <dbReference type="Proteomes" id="UP000767446"/>
    </source>
</evidence>
<proteinExistence type="predicted"/>
<dbReference type="InterPro" id="IPR014315">
    <property type="entry name" value="ABC_heterocyst_DevB"/>
</dbReference>
<dbReference type="SUPFAM" id="SSF111369">
    <property type="entry name" value="HlyD-like secretion proteins"/>
    <property type="match status" value="1"/>
</dbReference>
<protein>
    <submittedName>
        <fullName evidence="5">Biotin/lipoyl-binding protein</fullName>
    </submittedName>
</protein>
<dbReference type="Pfam" id="PF25917">
    <property type="entry name" value="BSH_RND"/>
    <property type="match status" value="1"/>
</dbReference>
<gene>
    <name evidence="5" type="ORF">DSM107014_07650</name>
</gene>
<evidence type="ECO:0000313" key="5">
    <source>
        <dbReference type="EMBL" id="MBR8827767.1"/>
    </source>
</evidence>
<dbReference type="InterPro" id="IPR058624">
    <property type="entry name" value="MdtA-like_HH"/>
</dbReference>
<dbReference type="PANTHER" id="PTHR30469">
    <property type="entry name" value="MULTIDRUG RESISTANCE PROTEIN MDTA"/>
    <property type="match status" value="1"/>
</dbReference>
<name>A0A941GQ13_9CHRO</name>
<feature type="coiled-coil region" evidence="1">
    <location>
        <begin position="108"/>
        <end position="179"/>
    </location>
</feature>
<feature type="coiled-coil region" evidence="1">
    <location>
        <begin position="251"/>
        <end position="307"/>
    </location>
</feature>
<feature type="transmembrane region" description="Helical" evidence="2">
    <location>
        <begin position="18"/>
        <end position="38"/>
    </location>
</feature>
<dbReference type="PRINTS" id="PR01490">
    <property type="entry name" value="RTXTOXIND"/>
</dbReference>
<dbReference type="Gene3D" id="2.40.50.100">
    <property type="match status" value="2"/>
</dbReference>
<dbReference type="EMBL" id="JADQBC010000042">
    <property type="protein sequence ID" value="MBR8827767.1"/>
    <property type="molecule type" value="Genomic_DNA"/>
</dbReference>
<evidence type="ECO:0000259" key="4">
    <source>
        <dbReference type="Pfam" id="PF25917"/>
    </source>
</evidence>
<dbReference type="Proteomes" id="UP000767446">
    <property type="component" value="Unassembled WGS sequence"/>
</dbReference>
<dbReference type="Gene3D" id="2.40.30.170">
    <property type="match status" value="1"/>
</dbReference>
<keyword evidence="1" id="KW-0175">Coiled coil</keyword>
<keyword evidence="2" id="KW-1133">Transmembrane helix</keyword>
<evidence type="ECO:0000259" key="3">
    <source>
        <dbReference type="Pfam" id="PF25876"/>
    </source>
</evidence>
<feature type="domain" description="Multidrug resistance protein MdtA-like alpha-helical hairpin" evidence="3">
    <location>
        <begin position="179"/>
        <end position="238"/>
    </location>
</feature>
<comment type="caution">
    <text evidence="5">The sequence shown here is derived from an EMBL/GenBank/DDBJ whole genome shotgun (WGS) entry which is preliminary data.</text>
</comment>
<dbReference type="GO" id="GO:1990281">
    <property type="term" value="C:efflux pump complex"/>
    <property type="evidence" value="ECO:0007669"/>
    <property type="project" value="TreeGrafter"/>
</dbReference>
<evidence type="ECO:0000256" key="1">
    <source>
        <dbReference type="SAM" id="Coils"/>
    </source>
</evidence>
<dbReference type="Pfam" id="PF25876">
    <property type="entry name" value="HH_MFP_RND"/>
    <property type="match status" value="1"/>
</dbReference>
<reference evidence="5" key="1">
    <citation type="submission" date="2021-02" db="EMBL/GenBank/DDBJ databases">
        <title>Metagenome analyses of Stigonema ocellatum DSM 106950, Chlorogloea purpurea SAG 13.99 and Gomphosphaeria aponina DSM 107014.</title>
        <authorList>
            <person name="Marter P."/>
            <person name="Huang S."/>
        </authorList>
    </citation>
    <scope>NUCLEOTIDE SEQUENCE</scope>
    <source>
        <strain evidence="5">JP213</strain>
    </source>
</reference>
<keyword evidence="2" id="KW-0812">Transmembrane</keyword>
<evidence type="ECO:0000256" key="2">
    <source>
        <dbReference type="SAM" id="Phobius"/>
    </source>
</evidence>
<dbReference type="Gene3D" id="1.10.287.470">
    <property type="entry name" value="Helix hairpin bin"/>
    <property type="match status" value="2"/>
</dbReference>
<feature type="domain" description="Multidrug resistance protein MdtA-like barrel-sandwich hybrid" evidence="4">
    <location>
        <begin position="84"/>
        <end position="330"/>
    </location>
</feature>
<dbReference type="AlphaFoldDB" id="A0A941GQ13"/>
<dbReference type="InterPro" id="IPR058625">
    <property type="entry name" value="MdtA-like_BSH"/>
</dbReference>
<accession>A0A941GQ13</accession>
<organism evidence="5 6">
    <name type="scientific">Gomphosphaeria aponina SAG 52.96 = DSM 107014</name>
    <dbReference type="NCBI Taxonomy" id="1521640"/>
    <lineage>
        <taxon>Bacteria</taxon>
        <taxon>Bacillati</taxon>
        <taxon>Cyanobacteriota</taxon>
        <taxon>Cyanophyceae</taxon>
        <taxon>Oscillatoriophycideae</taxon>
        <taxon>Chroococcales</taxon>
        <taxon>Gomphosphaeriaceae</taxon>
        <taxon>Gomphosphaeria</taxon>
    </lineage>
</organism>
<sequence length="434" mass="46429">MGEVNFQDKKDSLPVRGWVIPLAVAGLVALGATTIYSLKFANSQTEAPVVPETAAIKAVSGLGRIEPVGEVIKLAPPPIMGGAKVTQLLVEEGDEVKAGQVIVVLDNNELQQAAVKQAEEEVAVARGNLAIIQAGAKTGEIKAQEAEIERLKAQLQGEIATNQAKIAGLEAQLARETEEKKATIGRLRAEFNNAATEFTRYDKLAAEGAISASELDDRRLTLDTGKESLVEAEATLKKSVETLGEEIKEATAIAQQSVNTLEKEIIAAEAELNRIAEVRGVDVQKAEAEVNREIANLQQAKAELELTSVKTPITGKVLKIHTRPGESVKEDDGIVELGQTENMMVVAEIYESDISKIKLGHSATITSENGSFDGELQGTVNHIGMLIGKQDVLDADPAGDVDARVVEVKILLDRESSRQVANLTYAKVLVKILL</sequence>
<dbReference type="GO" id="GO:0015562">
    <property type="term" value="F:efflux transmembrane transporter activity"/>
    <property type="evidence" value="ECO:0007669"/>
    <property type="project" value="TreeGrafter"/>
</dbReference>
<keyword evidence="2" id="KW-0472">Membrane</keyword>
<dbReference type="PANTHER" id="PTHR30469:SF15">
    <property type="entry name" value="HLYD FAMILY OF SECRETION PROTEINS"/>
    <property type="match status" value="1"/>
</dbReference>
<dbReference type="NCBIfam" id="TIGR02971">
    <property type="entry name" value="heterocyst_DevB"/>
    <property type="match status" value="1"/>
</dbReference>